<evidence type="ECO:0000313" key="3">
    <source>
        <dbReference type="Proteomes" id="UP000600547"/>
    </source>
</evidence>
<protein>
    <submittedName>
        <fullName evidence="2">Uncharacterized protein</fullName>
    </submittedName>
</protein>
<dbReference type="EMBL" id="BMQG01000030">
    <property type="protein sequence ID" value="GGM59520.1"/>
    <property type="molecule type" value="Genomic_DNA"/>
</dbReference>
<evidence type="ECO:0000313" key="2">
    <source>
        <dbReference type="EMBL" id="GGM59520.1"/>
    </source>
</evidence>
<evidence type="ECO:0000256" key="1">
    <source>
        <dbReference type="SAM" id="MobiDB-lite"/>
    </source>
</evidence>
<dbReference type="RefSeq" id="WP_189062863.1">
    <property type="nucleotide sequence ID" value="NZ_BMQG01000030.1"/>
</dbReference>
<feature type="region of interest" description="Disordered" evidence="1">
    <location>
        <begin position="198"/>
        <end position="255"/>
    </location>
</feature>
<dbReference type="Proteomes" id="UP000600547">
    <property type="component" value="Unassembled WGS sequence"/>
</dbReference>
<comment type="caution">
    <text evidence="2">The sequence shown here is derived from an EMBL/GenBank/DDBJ whole genome shotgun (WGS) entry which is preliminary data.</text>
</comment>
<name>A0A8H9GSI6_9DEIO</name>
<organism evidence="2 3">
    <name type="scientific">Deinococcus arenae</name>
    <dbReference type="NCBI Taxonomy" id="1452751"/>
    <lineage>
        <taxon>Bacteria</taxon>
        <taxon>Thermotogati</taxon>
        <taxon>Deinococcota</taxon>
        <taxon>Deinococci</taxon>
        <taxon>Deinococcales</taxon>
        <taxon>Deinococcaceae</taxon>
        <taxon>Deinococcus</taxon>
    </lineage>
</organism>
<reference evidence="3" key="1">
    <citation type="journal article" date="2019" name="Int. J. Syst. Evol. Microbiol.">
        <title>The Global Catalogue of Microorganisms (GCM) 10K type strain sequencing project: providing services to taxonomists for standard genome sequencing and annotation.</title>
        <authorList>
            <consortium name="The Broad Institute Genomics Platform"/>
            <consortium name="The Broad Institute Genome Sequencing Center for Infectious Disease"/>
            <person name="Wu L."/>
            <person name="Ma J."/>
        </authorList>
    </citation>
    <scope>NUCLEOTIDE SEQUENCE [LARGE SCALE GENOMIC DNA]</scope>
    <source>
        <strain evidence="3">JCM 31047</strain>
    </source>
</reference>
<keyword evidence="3" id="KW-1185">Reference proteome</keyword>
<accession>A0A8H9GSI6</accession>
<gene>
    <name evidence="2" type="ORF">GCM10008956_38970</name>
</gene>
<dbReference type="AlphaFoldDB" id="A0A8H9GSI6"/>
<sequence>MKKNLLNLTALLLANAISIRGEGENTPSADGRLSEAEWRAKLATEHAQTSHADLVSKLAAANRKIDTLAANQVPQGGRVLTADEARAYDAFIALGTPDEVKTKLEQGTKDSTELTDLRFKDSLNTAARDAGYKPKVLGDRVKADGLTLLPSREVERDGKKVQVAYVKDAQGTEHELAAYAKQHWDDYLVALQAEGSSGHSGASYARQDAGSGSGSGSGAGGNAGGSGSGGSWLTDMLKPGEGGGYVDPLQPAAIK</sequence>
<feature type="compositionally biased region" description="Gly residues" evidence="1">
    <location>
        <begin position="211"/>
        <end position="230"/>
    </location>
</feature>
<proteinExistence type="predicted"/>